<dbReference type="RefSeq" id="WP_280043261.1">
    <property type="nucleotide sequence ID" value="NZ_CP162607.1"/>
</dbReference>
<dbReference type="GO" id="GO:0015074">
    <property type="term" value="P:DNA integration"/>
    <property type="evidence" value="ECO:0007669"/>
    <property type="project" value="InterPro"/>
</dbReference>
<dbReference type="InterPro" id="IPR013762">
    <property type="entry name" value="Integrase-like_cat_sf"/>
</dbReference>
<evidence type="ECO:0000259" key="2">
    <source>
        <dbReference type="PROSITE" id="PS51898"/>
    </source>
</evidence>
<gene>
    <name evidence="3" type="ORF">AB4Y39_26000</name>
</gene>
<name>A0AB39I0G5_9PSED</name>
<accession>A0AB39I0G5</accession>
<sequence length="308" mass="34526">MAKFAKPAKQAASVMKSLQGTHIRSVGTVRNYEQRLVRITAYLQEHRLGSLREITPARALDYLRQRATVVGQKTLDMERQALQAMMQHVTHQLPLDQPLEVIKSTATGRTGTANHPALGRRLADQTRAYNGEQMSLIAARQAPHNALATEIAYAAGLRAHELLSLRRTHKRVPDQRPAHGMKFSGIRESTISYTVHGKGGLIREVRIPTPLAQRLERTRLTEPRAVRDRGINYQQFYEIGGGQPWSKSVSAASKAALGWSNGAHGLRHTYAQERMAKLQSHLTRQQALSVVSQEMGHFRPEITEVYLR</sequence>
<keyword evidence="1" id="KW-0233">DNA recombination</keyword>
<dbReference type="Gene3D" id="1.10.443.10">
    <property type="entry name" value="Intergrase catalytic core"/>
    <property type="match status" value="1"/>
</dbReference>
<dbReference type="SUPFAM" id="SSF56349">
    <property type="entry name" value="DNA breaking-rejoining enzymes"/>
    <property type="match status" value="1"/>
</dbReference>
<feature type="domain" description="Tyr recombinase" evidence="2">
    <location>
        <begin position="124"/>
        <end position="308"/>
    </location>
</feature>
<dbReference type="PROSITE" id="PS51898">
    <property type="entry name" value="TYR_RECOMBINASE"/>
    <property type="match status" value="1"/>
</dbReference>
<evidence type="ECO:0000313" key="3">
    <source>
        <dbReference type="EMBL" id="XDK37092.1"/>
    </source>
</evidence>
<dbReference type="EMBL" id="CP162607">
    <property type="protein sequence ID" value="XDK37092.1"/>
    <property type="molecule type" value="Genomic_DNA"/>
</dbReference>
<dbReference type="GO" id="GO:0006310">
    <property type="term" value="P:DNA recombination"/>
    <property type="evidence" value="ECO:0007669"/>
    <property type="project" value="UniProtKB-KW"/>
</dbReference>
<organism evidence="3">
    <name type="scientific">Pseudomonas sp. Hg7Tf</name>
    <dbReference type="NCBI Taxonomy" id="3236988"/>
    <lineage>
        <taxon>Bacteria</taxon>
        <taxon>Pseudomonadati</taxon>
        <taxon>Pseudomonadota</taxon>
        <taxon>Gammaproteobacteria</taxon>
        <taxon>Pseudomonadales</taxon>
        <taxon>Pseudomonadaceae</taxon>
        <taxon>Pseudomonas</taxon>
    </lineage>
</organism>
<proteinExistence type="predicted"/>
<dbReference type="GO" id="GO:0003677">
    <property type="term" value="F:DNA binding"/>
    <property type="evidence" value="ECO:0007669"/>
    <property type="project" value="InterPro"/>
</dbReference>
<reference evidence="3" key="1">
    <citation type="submission" date="2024-07" db="EMBL/GenBank/DDBJ databases">
        <title>Identification and characteristics of a novel species of coltsfoot's symbiotic bacteria.</title>
        <authorList>
            <person name="Juszczyk A."/>
            <person name="Jasielczuk I."/>
            <person name="Gurgul A."/>
            <person name="Rogala M."/>
            <person name="Kowalczyk A."/>
            <person name="Szmatola T."/>
            <person name="Kosecka-Strojek M."/>
            <person name="Arent Z."/>
            <person name="Latowski D."/>
        </authorList>
    </citation>
    <scope>NUCLEOTIDE SEQUENCE</scope>
    <source>
        <strain evidence="3">Hg7Tf</strain>
    </source>
</reference>
<evidence type="ECO:0000256" key="1">
    <source>
        <dbReference type="ARBA" id="ARBA00023172"/>
    </source>
</evidence>
<dbReference type="CDD" id="cd00397">
    <property type="entry name" value="DNA_BRE_C"/>
    <property type="match status" value="1"/>
</dbReference>
<dbReference type="AlphaFoldDB" id="A0AB39I0G5"/>
<dbReference type="InterPro" id="IPR002104">
    <property type="entry name" value="Integrase_catalytic"/>
</dbReference>
<dbReference type="InterPro" id="IPR011010">
    <property type="entry name" value="DNA_brk_join_enz"/>
</dbReference>
<protein>
    <submittedName>
        <fullName evidence="3">Site-specific integrase</fullName>
    </submittedName>
</protein>